<reference evidence="1 3" key="1">
    <citation type="submission" date="2016-05" db="EMBL/GenBank/DDBJ databases">
        <title>Microbial solvent formation.</title>
        <authorList>
            <person name="Poehlein A."/>
            <person name="Montoya Solano J.D."/>
            <person name="Flitsch S."/>
            <person name="Krabben P."/>
            <person name="Duerre P."/>
            <person name="Daniel R."/>
        </authorList>
    </citation>
    <scope>NUCLEOTIDE SEQUENCE [LARGE SCALE GENOMIC DNA]</scope>
    <source>
        <strain evidence="1 3">L1-8</strain>
    </source>
</reference>
<evidence type="ECO:0000313" key="1">
    <source>
        <dbReference type="EMBL" id="OOM11399.1"/>
    </source>
</evidence>
<sequence length="60" mass="6924">MEGEYCDKINLVVARVDENTKKLHNKLSNKLEKSLKKVLTEIQTDDKINESLGCDKIFEN</sequence>
<proteinExistence type="predicted"/>
<comment type="caution">
    <text evidence="1">The sequence shown here is derived from an EMBL/GenBank/DDBJ whole genome shotgun (WGS) entry which is preliminary data.</text>
</comment>
<dbReference type="EMBL" id="LZYZ01000004">
    <property type="protein sequence ID" value="OOM12050.1"/>
    <property type="molecule type" value="Genomic_DNA"/>
</dbReference>
<evidence type="ECO:0000313" key="3">
    <source>
        <dbReference type="Proteomes" id="UP000191154"/>
    </source>
</evidence>
<protein>
    <submittedName>
        <fullName evidence="1">Uncharacterized protein</fullName>
    </submittedName>
</protein>
<dbReference type="EMBL" id="LZYZ01000005">
    <property type="protein sequence ID" value="OOM11399.1"/>
    <property type="molecule type" value="Genomic_DNA"/>
</dbReference>
<organism evidence="1 3">
    <name type="scientific">Clostridium saccharobutylicum</name>
    <dbReference type="NCBI Taxonomy" id="169679"/>
    <lineage>
        <taxon>Bacteria</taxon>
        <taxon>Bacillati</taxon>
        <taxon>Bacillota</taxon>
        <taxon>Clostridia</taxon>
        <taxon>Eubacteriales</taxon>
        <taxon>Clostridiaceae</taxon>
        <taxon>Clostridium</taxon>
    </lineage>
</organism>
<accession>A0A1S8N4F2</accession>
<gene>
    <name evidence="2" type="ORF">CLOSAC_24870</name>
    <name evidence="1" type="ORF">CLOSAC_29680</name>
</gene>
<dbReference type="AlphaFoldDB" id="A0A1S8N4F2"/>
<dbReference type="RefSeq" id="WP_077865699.1">
    <property type="nucleotide sequence ID" value="NZ_LZYZ01000004.1"/>
</dbReference>
<name>A0A1S8N4F2_CLOSA</name>
<evidence type="ECO:0000313" key="2">
    <source>
        <dbReference type="EMBL" id="OOM12050.1"/>
    </source>
</evidence>
<dbReference type="Proteomes" id="UP000191154">
    <property type="component" value="Unassembled WGS sequence"/>
</dbReference>